<dbReference type="SMART" id="SM00248">
    <property type="entry name" value="ANK"/>
    <property type="match status" value="3"/>
</dbReference>
<dbReference type="InterPro" id="IPR002110">
    <property type="entry name" value="Ankyrin_rpt"/>
</dbReference>
<name>A0A9P0HUW1_NEZVI</name>
<dbReference type="SMART" id="SM00429">
    <property type="entry name" value="IPT"/>
    <property type="match status" value="1"/>
</dbReference>
<dbReference type="SUPFAM" id="SSF48403">
    <property type="entry name" value="Ankyrin repeat"/>
    <property type="match status" value="1"/>
</dbReference>
<feature type="repeat" description="ANK" evidence="1">
    <location>
        <begin position="597"/>
        <end position="629"/>
    </location>
</feature>
<dbReference type="GO" id="GO:0048731">
    <property type="term" value="P:system development"/>
    <property type="evidence" value="ECO:0007669"/>
    <property type="project" value="UniProtKB-ARBA"/>
</dbReference>
<accession>A0A9P0HUW1</accession>
<sequence length="724" mass="82562">MNYDFDDNGSLGYCSDPQFSPEHNINWPQFDHNKGPWIEFTEQPADYRYRYLKEKYHGHIVGVSSPATKKKDLCKFPKLKLNHYNGSAIVRVWLISTQLDKPRAHFHKLARKPPKGVLKVEPHDFRACEENNYEVTLDYLHIVHAVTNDESDINVYRKKKAHIDSDLFDPPMSIPASSKEEKDEIKQIDKNQSLFYIQVFDEQTRTKICQSIVSDKIKNLHNAETGALKIVNCSRTFGTCRGNDEVFIFVEKISKDVQVRFFRLDNNKKRIWQALAIYGPQHVHHQLGIVFRTPKFEQNIEKDAQVFFELHRTNDGAVSDPFPFTYKPHEDYKCNDMARKRPHSPEISSEEEYLPSVLSKYNSKKIKDESMSPDSTTLTQMVAGTVHYEMTVPDPNLYNTFTMNTTAAPQLQIDEEISSYLNTINPNAALNCTSVSYIDNNDGLWPSLGDILVNENSPLFENLTFDSVSSTTQDDPDEDADNGHTANGQCLITTPSITTQAMTISVNDDSPGRFIGVSKSEVMSGRKCSYSKMDLLSAINMKKPIEEVNEILENSNDVNAVDYEGNTALHYAVRSPVEYLKLILERDDIDRKRKNLWGDNALLDAARNDNINIVKLLLEKDFEPNVQNSRTGETPLHLAVANKNCSMVELLLDHGADPLLGNHSDKSAYEYSMECRIELRRHMHFLMQKSMFQNRKSACSNEASRSTPEMDLVSKLNELTVSSS</sequence>
<dbReference type="Pfam" id="PF12796">
    <property type="entry name" value="Ank_2"/>
    <property type="match status" value="1"/>
</dbReference>
<keyword evidence="5" id="KW-1185">Reference proteome</keyword>
<dbReference type="Gene3D" id="2.60.40.10">
    <property type="entry name" value="Immunoglobulins"/>
    <property type="match status" value="1"/>
</dbReference>
<feature type="domain" description="RHD" evidence="3">
    <location>
        <begin position="33"/>
        <end position="167"/>
    </location>
</feature>
<gene>
    <name evidence="4" type="ORF">NEZAVI_LOCUS15446</name>
</gene>
<reference evidence="4" key="1">
    <citation type="submission" date="2022-01" db="EMBL/GenBank/DDBJ databases">
        <authorList>
            <person name="King R."/>
        </authorList>
    </citation>
    <scope>NUCLEOTIDE SEQUENCE</scope>
</reference>
<dbReference type="EMBL" id="OV725083">
    <property type="protein sequence ID" value="CAH1407812.1"/>
    <property type="molecule type" value="Genomic_DNA"/>
</dbReference>
<dbReference type="PANTHER" id="PTHR24169">
    <property type="entry name" value="NUCLEAR FACTOR NF-KAPPA-B PROTEIN"/>
    <property type="match status" value="1"/>
</dbReference>
<dbReference type="PROSITE" id="PS50088">
    <property type="entry name" value="ANK_REPEAT"/>
    <property type="match status" value="2"/>
</dbReference>
<dbReference type="Pfam" id="PF13637">
    <property type="entry name" value="Ank_4"/>
    <property type="match status" value="1"/>
</dbReference>
<evidence type="ECO:0000256" key="2">
    <source>
        <dbReference type="SAM" id="MobiDB-lite"/>
    </source>
</evidence>
<dbReference type="GO" id="GO:0000978">
    <property type="term" value="F:RNA polymerase II cis-regulatory region sequence-specific DNA binding"/>
    <property type="evidence" value="ECO:0007669"/>
    <property type="project" value="TreeGrafter"/>
</dbReference>
<dbReference type="SUPFAM" id="SSF49417">
    <property type="entry name" value="p53-like transcription factors"/>
    <property type="match status" value="1"/>
</dbReference>
<dbReference type="PROSITE" id="PS50254">
    <property type="entry name" value="REL_2"/>
    <property type="match status" value="1"/>
</dbReference>
<dbReference type="Pfam" id="PF16179">
    <property type="entry name" value="RHD_dimer"/>
    <property type="match status" value="1"/>
</dbReference>
<feature type="region of interest" description="Disordered" evidence="2">
    <location>
        <begin position="467"/>
        <end position="490"/>
    </location>
</feature>
<dbReference type="Gene3D" id="1.25.40.20">
    <property type="entry name" value="Ankyrin repeat-containing domain"/>
    <property type="match status" value="1"/>
</dbReference>
<dbReference type="Proteomes" id="UP001152798">
    <property type="component" value="Chromosome 7"/>
</dbReference>
<dbReference type="InterPro" id="IPR037059">
    <property type="entry name" value="RHD_DNA_bind_dom_sf"/>
</dbReference>
<dbReference type="SUPFAM" id="SSF81296">
    <property type="entry name" value="E set domains"/>
    <property type="match status" value="1"/>
</dbReference>
<evidence type="ECO:0000256" key="1">
    <source>
        <dbReference type="PROSITE-ProRule" id="PRU00023"/>
    </source>
</evidence>
<proteinExistence type="predicted"/>
<dbReference type="AlphaFoldDB" id="A0A9P0HUW1"/>
<dbReference type="Gene3D" id="2.60.40.340">
    <property type="entry name" value="Rel homology domain (RHD), DNA-binding domain"/>
    <property type="match status" value="1"/>
</dbReference>
<evidence type="ECO:0000313" key="5">
    <source>
        <dbReference type="Proteomes" id="UP001152798"/>
    </source>
</evidence>
<dbReference type="InterPro" id="IPR000451">
    <property type="entry name" value="NFkB/Dor"/>
</dbReference>
<dbReference type="PANTHER" id="PTHR24169:SF28">
    <property type="entry name" value="NUCLEAR FACTOR NF-KAPPA-B P110 SUBUNIT"/>
    <property type="match status" value="1"/>
</dbReference>
<dbReference type="InterPro" id="IPR008967">
    <property type="entry name" value="p53-like_TF_DNA-bd_sf"/>
</dbReference>
<dbReference type="GO" id="GO:0000981">
    <property type="term" value="F:DNA-binding transcription factor activity, RNA polymerase II-specific"/>
    <property type="evidence" value="ECO:0007669"/>
    <property type="project" value="TreeGrafter"/>
</dbReference>
<dbReference type="PRINTS" id="PR00057">
    <property type="entry name" value="NFKBTNSCPFCT"/>
</dbReference>
<organism evidence="4 5">
    <name type="scientific">Nezara viridula</name>
    <name type="common">Southern green stink bug</name>
    <name type="synonym">Cimex viridulus</name>
    <dbReference type="NCBI Taxonomy" id="85310"/>
    <lineage>
        <taxon>Eukaryota</taxon>
        <taxon>Metazoa</taxon>
        <taxon>Ecdysozoa</taxon>
        <taxon>Arthropoda</taxon>
        <taxon>Hexapoda</taxon>
        <taxon>Insecta</taxon>
        <taxon>Pterygota</taxon>
        <taxon>Neoptera</taxon>
        <taxon>Paraneoptera</taxon>
        <taxon>Hemiptera</taxon>
        <taxon>Heteroptera</taxon>
        <taxon>Panheteroptera</taxon>
        <taxon>Pentatomomorpha</taxon>
        <taxon>Pentatomoidea</taxon>
        <taxon>Pentatomidae</taxon>
        <taxon>Pentatominae</taxon>
        <taxon>Nezara</taxon>
    </lineage>
</organism>
<evidence type="ECO:0000313" key="4">
    <source>
        <dbReference type="EMBL" id="CAH1407812.1"/>
    </source>
</evidence>
<dbReference type="Pfam" id="PF00554">
    <property type="entry name" value="RHD_DNA_bind"/>
    <property type="match status" value="1"/>
</dbReference>
<evidence type="ECO:0000259" key="3">
    <source>
        <dbReference type="PROSITE" id="PS50254"/>
    </source>
</evidence>
<keyword evidence="1" id="KW-0040">ANK repeat</keyword>
<dbReference type="PROSITE" id="PS50297">
    <property type="entry name" value="ANK_REP_REGION"/>
    <property type="match status" value="1"/>
</dbReference>
<dbReference type="GO" id="GO:0005737">
    <property type="term" value="C:cytoplasm"/>
    <property type="evidence" value="ECO:0007669"/>
    <property type="project" value="InterPro"/>
</dbReference>
<dbReference type="InterPro" id="IPR032397">
    <property type="entry name" value="RHD_dimer"/>
</dbReference>
<dbReference type="InterPro" id="IPR013783">
    <property type="entry name" value="Ig-like_fold"/>
</dbReference>
<dbReference type="GO" id="GO:0048468">
    <property type="term" value="P:cell development"/>
    <property type="evidence" value="ECO:0007669"/>
    <property type="project" value="UniProtKB-ARBA"/>
</dbReference>
<protein>
    <recommendedName>
        <fullName evidence="3">RHD domain-containing protein</fullName>
    </recommendedName>
</protein>
<dbReference type="InterPro" id="IPR011539">
    <property type="entry name" value="RHD_DNA_bind_dom"/>
</dbReference>
<feature type="repeat" description="ANK" evidence="1">
    <location>
        <begin position="631"/>
        <end position="663"/>
    </location>
</feature>
<dbReference type="InterPro" id="IPR002909">
    <property type="entry name" value="IPT_dom"/>
</dbReference>
<dbReference type="OrthoDB" id="6616130at2759"/>
<dbReference type="InterPro" id="IPR014756">
    <property type="entry name" value="Ig_E-set"/>
</dbReference>
<dbReference type="InterPro" id="IPR036770">
    <property type="entry name" value="Ankyrin_rpt-contain_sf"/>
</dbReference>